<reference evidence="3" key="1">
    <citation type="submission" date="2023-07" db="EMBL/GenBank/DDBJ databases">
        <authorList>
            <consortium name="CYATHOMIX"/>
        </authorList>
    </citation>
    <scope>NUCLEOTIDE SEQUENCE</scope>
    <source>
        <strain evidence="3">N/A</strain>
    </source>
</reference>
<organism evidence="3 4">
    <name type="scientific">Cylicocyclus nassatus</name>
    <name type="common">Nematode worm</name>
    <dbReference type="NCBI Taxonomy" id="53992"/>
    <lineage>
        <taxon>Eukaryota</taxon>
        <taxon>Metazoa</taxon>
        <taxon>Ecdysozoa</taxon>
        <taxon>Nematoda</taxon>
        <taxon>Chromadorea</taxon>
        <taxon>Rhabditida</taxon>
        <taxon>Rhabditina</taxon>
        <taxon>Rhabditomorpha</taxon>
        <taxon>Strongyloidea</taxon>
        <taxon>Strongylidae</taxon>
        <taxon>Cylicocyclus</taxon>
    </lineage>
</organism>
<protein>
    <submittedName>
        <fullName evidence="3">Uncharacterized protein</fullName>
    </submittedName>
</protein>
<sequence>MHAGFLTLCRQIFLLQCCYFIFAAACTVVKKELSWQMSPVNQFSRIDLNSSLANVISTAGTVSGMFSSGALPVESFGSLTKECPSECLTTLTAYTDTKQGTFVMLRPGDINSFVNYTPLKADALLCAPSEGYCGADKPVYLVYSDLLRDYYIAFQPTAASTYVVQNSGKPLCYVWTSTSSSTTTTTLATSAMLNGTTTTSATLFDNSTTLSVFDNSTTTTVPLLSNDTTTTSLFTNSSDNSTTTPFNFTTTTPNNVNYTTTTLPGNLTSVFTTTTVTFPITVPGGNATTSGITTTTATSLSSTTTILSSTDTSTDTSTTTKSYKKKKALSIWPLILAGFVGLGVLVITLLALSTLSIIRSGKRALVQPMKTTSPPPPYPYHQDPNSELPPQPVTAMAAPQTFTLNAPPSAEIPLHTMPNIYG</sequence>
<name>A0AA36DNW2_CYLNA</name>
<evidence type="ECO:0000256" key="1">
    <source>
        <dbReference type="SAM" id="MobiDB-lite"/>
    </source>
</evidence>
<feature type="transmembrane region" description="Helical" evidence="2">
    <location>
        <begin position="331"/>
        <end position="358"/>
    </location>
</feature>
<keyword evidence="2" id="KW-1133">Transmembrane helix</keyword>
<feature type="region of interest" description="Disordered" evidence="1">
    <location>
        <begin position="367"/>
        <end position="388"/>
    </location>
</feature>
<keyword evidence="4" id="KW-1185">Reference proteome</keyword>
<keyword evidence="2" id="KW-0472">Membrane</keyword>
<dbReference type="AlphaFoldDB" id="A0AA36DNW2"/>
<evidence type="ECO:0000313" key="4">
    <source>
        <dbReference type="Proteomes" id="UP001176961"/>
    </source>
</evidence>
<dbReference type="Proteomes" id="UP001176961">
    <property type="component" value="Unassembled WGS sequence"/>
</dbReference>
<evidence type="ECO:0000313" key="3">
    <source>
        <dbReference type="EMBL" id="CAJ0589457.1"/>
    </source>
</evidence>
<keyword evidence="2" id="KW-0812">Transmembrane</keyword>
<proteinExistence type="predicted"/>
<accession>A0AA36DNW2</accession>
<dbReference type="EMBL" id="CATQJL010000001">
    <property type="protein sequence ID" value="CAJ0589457.1"/>
    <property type="molecule type" value="Genomic_DNA"/>
</dbReference>
<comment type="caution">
    <text evidence="3">The sequence shown here is derived from an EMBL/GenBank/DDBJ whole genome shotgun (WGS) entry which is preliminary data.</text>
</comment>
<evidence type="ECO:0000256" key="2">
    <source>
        <dbReference type="SAM" id="Phobius"/>
    </source>
</evidence>
<gene>
    <name evidence="3" type="ORF">CYNAS_LOCUS1440</name>
</gene>